<gene>
    <name evidence="2" type="ORF">TNCV_3295501</name>
</gene>
<reference evidence="2" key="1">
    <citation type="submission" date="2020-08" db="EMBL/GenBank/DDBJ databases">
        <title>Multicomponent nature underlies the extraordinary mechanical properties of spider dragline silk.</title>
        <authorList>
            <person name="Kono N."/>
            <person name="Nakamura H."/>
            <person name="Mori M."/>
            <person name="Yoshida Y."/>
            <person name="Ohtoshi R."/>
            <person name="Malay A.D."/>
            <person name="Moran D.A.P."/>
            <person name="Tomita M."/>
            <person name="Numata K."/>
            <person name="Arakawa K."/>
        </authorList>
    </citation>
    <scope>NUCLEOTIDE SEQUENCE</scope>
</reference>
<feature type="region of interest" description="Disordered" evidence="1">
    <location>
        <begin position="1"/>
        <end position="29"/>
    </location>
</feature>
<sequence length="135" mass="15148">MRKDSINSMIDLETSATTETKSKPEEERKTLDENISVLGGKLADFLPIALCHHNSKSKAVKRTAEPVIIPAKFTAKASNNSKNNNKNSKEEFVFPKKTSKSIPIKEIEKLEQQILLQPSTLQKPTPRTSPHLRIK</sequence>
<keyword evidence="3" id="KW-1185">Reference proteome</keyword>
<name>A0A8X6T759_TRICX</name>
<dbReference type="AlphaFoldDB" id="A0A8X6T759"/>
<organism evidence="2 3">
    <name type="scientific">Trichonephila clavipes</name>
    <name type="common">Golden silk orbweaver</name>
    <name type="synonym">Nephila clavipes</name>
    <dbReference type="NCBI Taxonomy" id="2585209"/>
    <lineage>
        <taxon>Eukaryota</taxon>
        <taxon>Metazoa</taxon>
        <taxon>Ecdysozoa</taxon>
        <taxon>Arthropoda</taxon>
        <taxon>Chelicerata</taxon>
        <taxon>Arachnida</taxon>
        <taxon>Araneae</taxon>
        <taxon>Araneomorphae</taxon>
        <taxon>Entelegynae</taxon>
        <taxon>Araneoidea</taxon>
        <taxon>Nephilidae</taxon>
        <taxon>Trichonephila</taxon>
    </lineage>
</organism>
<evidence type="ECO:0000313" key="3">
    <source>
        <dbReference type="Proteomes" id="UP000887159"/>
    </source>
</evidence>
<proteinExistence type="predicted"/>
<evidence type="ECO:0000313" key="2">
    <source>
        <dbReference type="EMBL" id="GFY21906.1"/>
    </source>
</evidence>
<accession>A0A8X6T759</accession>
<dbReference type="EMBL" id="BMAU01021359">
    <property type="protein sequence ID" value="GFY21906.1"/>
    <property type="molecule type" value="Genomic_DNA"/>
</dbReference>
<dbReference type="Proteomes" id="UP000887159">
    <property type="component" value="Unassembled WGS sequence"/>
</dbReference>
<feature type="compositionally biased region" description="Basic and acidic residues" evidence="1">
    <location>
        <begin position="20"/>
        <end position="29"/>
    </location>
</feature>
<evidence type="ECO:0000256" key="1">
    <source>
        <dbReference type="SAM" id="MobiDB-lite"/>
    </source>
</evidence>
<protein>
    <submittedName>
        <fullName evidence="2">Uncharacterized protein</fullName>
    </submittedName>
</protein>
<comment type="caution">
    <text evidence="2">The sequence shown here is derived from an EMBL/GenBank/DDBJ whole genome shotgun (WGS) entry which is preliminary data.</text>
</comment>